<keyword evidence="1" id="KW-0175">Coiled coil</keyword>
<dbReference type="Proteomes" id="UP000321353">
    <property type="component" value="Chromosome"/>
</dbReference>
<proteinExistence type="predicted"/>
<evidence type="ECO:0000256" key="1">
    <source>
        <dbReference type="SAM" id="Coils"/>
    </source>
</evidence>
<evidence type="ECO:0000313" key="2">
    <source>
        <dbReference type="EMBL" id="QEG00159.1"/>
    </source>
</evidence>
<accession>A0A5B9MG66</accession>
<evidence type="ECO:0000313" key="3">
    <source>
        <dbReference type="Proteomes" id="UP000321353"/>
    </source>
</evidence>
<dbReference type="RefSeq" id="WP_147869440.1">
    <property type="nucleotide sequence ID" value="NZ_CP036264.1"/>
</dbReference>
<dbReference type="EMBL" id="CP036264">
    <property type="protein sequence ID" value="QEG00159.1"/>
    <property type="molecule type" value="Genomic_DNA"/>
</dbReference>
<organism evidence="2 3">
    <name type="scientific">Stieleria maiorica</name>
    <dbReference type="NCBI Taxonomy" id="2795974"/>
    <lineage>
        <taxon>Bacteria</taxon>
        <taxon>Pseudomonadati</taxon>
        <taxon>Planctomycetota</taxon>
        <taxon>Planctomycetia</taxon>
        <taxon>Pirellulales</taxon>
        <taxon>Pirellulaceae</taxon>
        <taxon>Stieleria</taxon>
    </lineage>
</organism>
<reference evidence="2 3" key="1">
    <citation type="submission" date="2019-02" db="EMBL/GenBank/DDBJ databases">
        <title>Planctomycetal bacteria perform biofilm scaping via a novel small molecule.</title>
        <authorList>
            <person name="Jeske O."/>
            <person name="Boedeker C."/>
            <person name="Wiegand S."/>
            <person name="Breitling P."/>
            <person name="Kallscheuer N."/>
            <person name="Jogler M."/>
            <person name="Rohde M."/>
            <person name="Petersen J."/>
            <person name="Medema M.H."/>
            <person name="Surup F."/>
            <person name="Jogler C."/>
        </authorList>
    </citation>
    <scope>NUCLEOTIDE SEQUENCE [LARGE SCALE GENOMIC DNA]</scope>
    <source>
        <strain evidence="2 3">Mal15</strain>
    </source>
</reference>
<keyword evidence="3" id="KW-1185">Reference proteome</keyword>
<dbReference type="AlphaFoldDB" id="A0A5B9MG66"/>
<name>A0A5B9MG66_9BACT</name>
<protein>
    <submittedName>
        <fullName evidence="2">Chromosome partition protein Smc</fullName>
    </submittedName>
</protein>
<gene>
    <name evidence="2" type="primary">smc_8</name>
    <name evidence="2" type="ORF">Mal15_42280</name>
</gene>
<sequence>MPTSTLFPLDRETLKPAKNRREPDLMLRRVVILSILDSKAVIRNIPFRRGLNIIKTKQMKAQGGPVAGHSVGKTLLMRMIRYTLGEPYFGTEETQHNLASTPGLEAAHVVAHWTVAGNDWAVVRPLRMDESSESYCVQCNQWQQAIDAPEQKLPHRYFVETVNAAVLTDLPTFTLPRGRDAKWLDVLAWLSRDYQCGYRKANEWRHEDAHSGPTLDRDENSLIMQWLMGMMSADEVALRLKHTDLLKQRAEQKRTVDREQKKLETLWESLRERLELTEDAEIEDDQPSLASITPAKVVTDKVASLRRLRKERIDQSKVSELESAHTAALQQVTDAEGAIGECRGTITLLKRQIAEYEADPTKPYARCQADPCWMSERAKKAARDPAKDEHLADFRTQLDTADQQLKEAQREKRMLVKVAENANQQLETEKKRLADELTGIDQSIGQWQGMEKEASSFQSLASSANRITKKLKKADRDYDESLKTLDDLRKKDRRKLNRLSEVYEQILQKIFGAKASGKLQVDGNGLTPVPDKRLAPSGAALSVMTTVLAFDVSCLAASVYGHGQHPRFLTHDSPREGDMEGPLFRRLFEIVHELESQFTDTESVSFQYIVTTTSEPPKDLANPQGPYVVETLDATGQDGRLMRRVF</sequence>
<feature type="coiled-coil region" evidence="1">
    <location>
        <begin position="391"/>
        <end position="443"/>
    </location>
</feature>
<dbReference type="KEGG" id="smam:Mal15_42280"/>